<dbReference type="InParanoid" id="E2A0C2"/>
<dbReference type="GO" id="GO:0003676">
    <property type="term" value="F:nucleic acid binding"/>
    <property type="evidence" value="ECO:0007669"/>
    <property type="project" value="InterPro"/>
</dbReference>
<evidence type="ECO:0000313" key="2">
    <source>
        <dbReference type="Proteomes" id="UP000000311"/>
    </source>
</evidence>
<dbReference type="PANTHER" id="PTHR47326:SF1">
    <property type="entry name" value="HTH PSQ-TYPE DOMAIN-CONTAINING PROTEIN"/>
    <property type="match status" value="1"/>
</dbReference>
<proteinExistence type="predicted"/>
<organism evidence="2">
    <name type="scientific">Camponotus floridanus</name>
    <name type="common">Florida carpenter ant</name>
    <dbReference type="NCBI Taxonomy" id="104421"/>
    <lineage>
        <taxon>Eukaryota</taxon>
        <taxon>Metazoa</taxon>
        <taxon>Ecdysozoa</taxon>
        <taxon>Arthropoda</taxon>
        <taxon>Hexapoda</taxon>
        <taxon>Insecta</taxon>
        <taxon>Pterygota</taxon>
        <taxon>Neoptera</taxon>
        <taxon>Endopterygota</taxon>
        <taxon>Hymenoptera</taxon>
        <taxon>Apocrita</taxon>
        <taxon>Aculeata</taxon>
        <taxon>Formicoidea</taxon>
        <taxon>Formicidae</taxon>
        <taxon>Formicinae</taxon>
        <taxon>Camponotus</taxon>
    </lineage>
</organism>
<sequence>DKTFGNRWIGRDGPVAWPARSPDLTPLDFYFWGAMKNMIYSEPVESEEDLVARIVEASETIRQTPGIFQRTRESLLRRSDFCRNVGGRNFEHLL</sequence>
<dbReference type="OMA" id="HRCNACI"/>
<dbReference type="Proteomes" id="UP000000311">
    <property type="component" value="Unassembled WGS sequence"/>
</dbReference>
<dbReference type="Gene3D" id="3.30.420.10">
    <property type="entry name" value="Ribonuclease H-like superfamily/Ribonuclease H"/>
    <property type="match status" value="1"/>
</dbReference>
<dbReference type="OrthoDB" id="7697359at2759"/>
<feature type="non-terminal residue" evidence="1">
    <location>
        <position position="94"/>
    </location>
</feature>
<protein>
    <recommendedName>
        <fullName evidence="3">Transposable element Tc3 transposase</fullName>
    </recommendedName>
</protein>
<dbReference type="InterPro" id="IPR036397">
    <property type="entry name" value="RNaseH_sf"/>
</dbReference>
<accession>E2A0C2</accession>
<reference evidence="1 2" key="1">
    <citation type="journal article" date="2010" name="Science">
        <title>Genomic comparison of the ants Camponotus floridanus and Harpegnathos saltator.</title>
        <authorList>
            <person name="Bonasio R."/>
            <person name="Zhang G."/>
            <person name="Ye C."/>
            <person name="Mutti N.S."/>
            <person name="Fang X."/>
            <person name="Qin N."/>
            <person name="Donahue G."/>
            <person name="Yang P."/>
            <person name="Li Q."/>
            <person name="Li C."/>
            <person name="Zhang P."/>
            <person name="Huang Z."/>
            <person name="Berger S.L."/>
            <person name="Reinberg D."/>
            <person name="Wang J."/>
            <person name="Liebig J."/>
        </authorList>
    </citation>
    <scope>NUCLEOTIDE SEQUENCE [LARGE SCALE GENOMIC DNA]</scope>
    <source>
        <strain evidence="2">C129</strain>
    </source>
</reference>
<evidence type="ECO:0008006" key="3">
    <source>
        <dbReference type="Google" id="ProtNLM"/>
    </source>
</evidence>
<evidence type="ECO:0000313" key="1">
    <source>
        <dbReference type="EMBL" id="EFN73125.1"/>
    </source>
</evidence>
<dbReference type="EMBL" id="GL435569">
    <property type="protein sequence ID" value="EFN73125.1"/>
    <property type="molecule type" value="Genomic_DNA"/>
</dbReference>
<dbReference type="AlphaFoldDB" id="E2A0C2"/>
<gene>
    <name evidence="1" type="ORF">EAG_02052</name>
</gene>
<feature type="non-terminal residue" evidence="1">
    <location>
        <position position="1"/>
    </location>
</feature>
<keyword evidence="2" id="KW-1185">Reference proteome</keyword>
<name>E2A0C2_CAMFO</name>
<dbReference type="PANTHER" id="PTHR47326">
    <property type="entry name" value="TRANSPOSABLE ELEMENT TC3 TRANSPOSASE-LIKE PROTEIN"/>
    <property type="match status" value="1"/>
</dbReference>